<evidence type="ECO:0000256" key="6">
    <source>
        <dbReference type="ARBA" id="ARBA00023180"/>
    </source>
</evidence>
<accession>A0AAD9IXG2</accession>
<evidence type="ECO:0000313" key="11">
    <source>
        <dbReference type="Proteomes" id="UP001208570"/>
    </source>
</evidence>
<dbReference type="InterPro" id="IPR013122">
    <property type="entry name" value="PKD1_2_channel"/>
</dbReference>
<keyword evidence="4 7" id="KW-1133">Transmembrane helix</keyword>
<feature type="transmembrane region" description="Helical" evidence="7">
    <location>
        <begin position="142"/>
        <end position="161"/>
    </location>
</feature>
<feature type="transmembrane region" description="Helical" evidence="7">
    <location>
        <begin position="272"/>
        <end position="294"/>
    </location>
</feature>
<evidence type="ECO:0008006" key="12">
    <source>
        <dbReference type="Google" id="ProtNLM"/>
    </source>
</evidence>
<dbReference type="Pfam" id="PF20519">
    <property type="entry name" value="Polycystin_dom"/>
    <property type="match status" value="1"/>
</dbReference>
<evidence type="ECO:0000256" key="7">
    <source>
        <dbReference type="SAM" id="Phobius"/>
    </source>
</evidence>
<evidence type="ECO:0000256" key="4">
    <source>
        <dbReference type="ARBA" id="ARBA00022989"/>
    </source>
</evidence>
<evidence type="ECO:0000313" key="10">
    <source>
        <dbReference type="EMBL" id="KAK2142489.1"/>
    </source>
</evidence>
<dbReference type="GO" id="GO:0005509">
    <property type="term" value="F:calcium ion binding"/>
    <property type="evidence" value="ECO:0007669"/>
    <property type="project" value="InterPro"/>
</dbReference>
<evidence type="ECO:0000256" key="1">
    <source>
        <dbReference type="ARBA" id="ARBA00004141"/>
    </source>
</evidence>
<dbReference type="PRINTS" id="PR01433">
    <property type="entry name" value="POLYCYSTIN2"/>
</dbReference>
<proteinExistence type="inferred from homology"/>
<feature type="transmembrane region" description="Helical" evidence="7">
    <location>
        <begin position="181"/>
        <end position="202"/>
    </location>
</feature>
<comment type="subcellular location">
    <subcellularLocation>
        <location evidence="1">Membrane</location>
        <topology evidence="1">Multi-pass membrane protein</topology>
    </subcellularLocation>
</comment>
<feature type="transmembrane region" description="Helical" evidence="7">
    <location>
        <begin position="223"/>
        <end position="242"/>
    </location>
</feature>
<comment type="caution">
    <text evidence="10">The sequence shown here is derived from an EMBL/GenBank/DDBJ whole genome shotgun (WGS) entry which is preliminary data.</text>
</comment>
<evidence type="ECO:0000256" key="2">
    <source>
        <dbReference type="ARBA" id="ARBA00007200"/>
    </source>
</evidence>
<protein>
    <recommendedName>
        <fullName evidence="12">Polycystin cation channel PKD1/PKD2 domain-containing protein</fullName>
    </recommendedName>
</protein>
<feature type="domain" description="Polycystin" evidence="9">
    <location>
        <begin position="3"/>
        <end position="134"/>
    </location>
</feature>
<dbReference type="EMBL" id="JAODUP010000948">
    <property type="protein sequence ID" value="KAK2142489.1"/>
    <property type="molecule type" value="Genomic_DNA"/>
</dbReference>
<comment type="similarity">
    <text evidence="2">Belongs to the polycystin family.</text>
</comment>
<feature type="non-terminal residue" evidence="10">
    <location>
        <position position="1"/>
    </location>
</feature>
<dbReference type="PANTHER" id="PTHR10877">
    <property type="entry name" value="POLYCYSTIN FAMILY MEMBER"/>
    <property type="match status" value="1"/>
</dbReference>
<reference evidence="10" key="1">
    <citation type="journal article" date="2023" name="Mol. Biol. Evol.">
        <title>Third-Generation Sequencing Reveals the Adaptive Role of the Epigenome in Three Deep-Sea Polychaetes.</title>
        <authorList>
            <person name="Perez M."/>
            <person name="Aroh O."/>
            <person name="Sun Y."/>
            <person name="Lan Y."/>
            <person name="Juniper S.K."/>
            <person name="Young C.R."/>
            <person name="Angers B."/>
            <person name="Qian P.Y."/>
        </authorList>
    </citation>
    <scope>NUCLEOTIDE SEQUENCE</scope>
    <source>
        <strain evidence="10">P08H-3</strain>
    </source>
</reference>
<feature type="domain" description="Polycystin cation channel PKD1/PKD2" evidence="8">
    <location>
        <begin position="140"/>
        <end position="357"/>
    </location>
</feature>
<dbReference type="PANTHER" id="PTHR10877:SF194">
    <property type="entry name" value="LOCATION OF VULVA DEFECTIVE 1"/>
    <property type="match status" value="1"/>
</dbReference>
<name>A0AAD9IXG2_9ANNE</name>
<organism evidence="10 11">
    <name type="scientific">Paralvinella palmiformis</name>
    <dbReference type="NCBI Taxonomy" id="53620"/>
    <lineage>
        <taxon>Eukaryota</taxon>
        <taxon>Metazoa</taxon>
        <taxon>Spiralia</taxon>
        <taxon>Lophotrochozoa</taxon>
        <taxon>Annelida</taxon>
        <taxon>Polychaeta</taxon>
        <taxon>Sedentaria</taxon>
        <taxon>Canalipalpata</taxon>
        <taxon>Terebellida</taxon>
        <taxon>Terebelliformia</taxon>
        <taxon>Alvinellidae</taxon>
        <taxon>Paralvinella</taxon>
    </lineage>
</organism>
<dbReference type="GO" id="GO:0050982">
    <property type="term" value="P:detection of mechanical stimulus"/>
    <property type="evidence" value="ECO:0007669"/>
    <property type="project" value="TreeGrafter"/>
</dbReference>
<feature type="transmembrane region" description="Helical" evidence="7">
    <location>
        <begin position="330"/>
        <end position="352"/>
    </location>
</feature>
<dbReference type="InterPro" id="IPR003915">
    <property type="entry name" value="PKD_2"/>
</dbReference>
<evidence type="ECO:0000256" key="5">
    <source>
        <dbReference type="ARBA" id="ARBA00023136"/>
    </source>
</evidence>
<dbReference type="InterPro" id="IPR051223">
    <property type="entry name" value="Polycystin"/>
</dbReference>
<dbReference type="GO" id="GO:0016020">
    <property type="term" value="C:membrane"/>
    <property type="evidence" value="ECO:0007669"/>
    <property type="project" value="UniProtKB-SubCell"/>
</dbReference>
<dbReference type="Pfam" id="PF08016">
    <property type="entry name" value="PKD_channel"/>
    <property type="match status" value="1"/>
</dbReference>
<dbReference type="GO" id="GO:0005262">
    <property type="term" value="F:calcium channel activity"/>
    <property type="evidence" value="ECO:0007669"/>
    <property type="project" value="TreeGrafter"/>
</dbReference>
<keyword evidence="6" id="KW-0325">Glycoprotein</keyword>
<sequence length="394" mass="44596">MLCTASYSIANEEKVFFSSVWDSFDNNTDDVPISNSFRYRTSKELNGSAYWGLRHHYSGGGYVANLGNTKLEASTVSATLKKYKWIDDYTTAIFIEFSIYNANTGLFNLVMLVIEFAAGGDVVSHANIDSVQLYRYNGANGVFSLLTEIGCLIFIVVITAMEIRRLIHEKARYFTNGWNLIQLITIVFFLVAMSMYAIRSVMTQRLITIMMNNRESVTNFQAITLYNGYFLLFLGGVSFFVHIQFLHVLRYVQSIALLTSVLTSYMKDMLGIGYATVLILFSFTTTMALCFQQVEGYETFYMAFGSSLSSMMQKFDFLKVTEATGLPGGAFLLIFVTTMKILVINFLISLLNETLSAIKQKRETWAKDTEVMDHLKHMIVSMITGEDSKGQRTY</sequence>
<evidence type="ECO:0000259" key="8">
    <source>
        <dbReference type="Pfam" id="PF08016"/>
    </source>
</evidence>
<dbReference type="Proteomes" id="UP001208570">
    <property type="component" value="Unassembled WGS sequence"/>
</dbReference>
<keyword evidence="11" id="KW-1185">Reference proteome</keyword>
<gene>
    <name evidence="10" type="ORF">LSH36_948g00000</name>
</gene>
<dbReference type="InterPro" id="IPR046791">
    <property type="entry name" value="Polycystin_dom"/>
</dbReference>
<dbReference type="AlphaFoldDB" id="A0AAD9IXG2"/>
<evidence type="ECO:0000256" key="3">
    <source>
        <dbReference type="ARBA" id="ARBA00022692"/>
    </source>
</evidence>
<keyword evidence="5 7" id="KW-0472">Membrane</keyword>
<keyword evidence="3 7" id="KW-0812">Transmembrane</keyword>
<evidence type="ECO:0000259" key="9">
    <source>
        <dbReference type="Pfam" id="PF20519"/>
    </source>
</evidence>